<comment type="caution">
    <text evidence="8">The sequence shown here is derived from an EMBL/GenBank/DDBJ whole genome shotgun (WGS) entry which is preliminary data.</text>
</comment>
<feature type="transmembrane region" description="Helical" evidence="6">
    <location>
        <begin position="40"/>
        <end position="61"/>
    </location>
</feature>
<feature type="domain" description="Cation efflux protein transmembrane" evidence="7">
    <location>
        <begin position="14"/>
        <end position="215"/>
    </location>
</feature>
<feature type="transmembrane region" description="Helical" evidence="6">
    <location>
        <begin position="82"/>
        <end position="106"/>
    </location>
</feature>
<feature type="transmembrane region" description="Helical" evidence="6">
    <location>
        <begin position="118"/>
        <end position="136"/>
    </location>
</feature>
<dbReference type="InterPro" id="IPR027469">
    <property type="entry name" value="Cation_efflux_TMD_sf"/>
</dbReference>
<dbReference type="Gene3D" id="1.20.1510.10">
    <property type="entry name" value="Cation efflux protein transmembrane domain"/>
    <property type="match status" value="1"/>
</dbReference>
<comment type="subcellular location">
    <subcellularLocation>
        <location evidence="1">Membrane</location>
        <topology evidence="1">Multi-pass membrane protein</topology>
    </subcellularLocation>
</comment>
<feature type="transmembrane region" description="Helical" evidence="6">
    <location>
        <begin position="156"/>
        <end position="175"/>
    </location>
</feature>
<protein>
    <submittedName>
        <fullName evidence="8">Cation transporter</fullName>
    </submittedName>
</protein>
<dbReference type="Proteomes" id="UP000242958">
    <property type="component" value="Unassembled WGS sequence"/>
</dbReference>
<evidence type="ECO:0000256" key="1">
    <source>
        <dbReference type="ARBA" id="ARBA00004141"/>
    </source>
</evidence>
<dbReference type="InterPro" id="IPR050291">
    <property type="entry name" value="CDF_Transporter"/>
</dbReference>
<feature type="transmembrane region" description="Helical" evidence="6">
    <location>
        <begin position="12"/>
        <end position="34"/>
    </location>
</feature>
<keyword evidence="5 6" id="KW-0472">Membrane</keyword>
<dbReference type="GO" id="GO:0006882">
    <property type="term" value="P:intracellular zinc ion homeostasis"/>
    <property type="evidence" value="ECO:0007669"/>
    <property type="project" value="TreeGrafter"/>
</dbReference>
<evidence type="ECO:0000313" key="8">
    <source>
        <dbReference type="EMBL" id="PNH21978.1"/>
    </source>
</evidence>
<feature type="transmembrane region" description="Helical" evidence="6">
    <location>
        <begin position="181"/>
        <end position="200"/>
    </location>
</feature>
<sequence>MNSSILVNRETRLLLLSALMMGVVAVGGLVMGIWSHSQAILLDGIFSLVAIVIKLLMMFTAMLTKQESSRRFQFGYWQCESFVMLMEGVFTLFIVAYALSVGIWGLLHGGREVEFGLAVYYAIFFTIGDWSFYAYVYQANKKVKSYLVHYDNLSWLIDAVLATGLLISFSTAWMLQFTPYVYWQIYVDPLIMIVLGIQMVSPSLKILIPSVKQLLGIAPLELHQHVQQVMDGFLKKYGFQDYVSSVQVFGRAKIIEIDVLLPLDYPIQRVSDFDEIRGEIDAALGYRSYEKWVTITFTTTTKWMARDYDNDGVV</sequence>
<dbReference type="AlphaFoldDB" id="A0A2J8BB34"/>
<dbReference type="Pfam" id="PF01545">
    <property type="entry name" value="Cation_efflux"/>
    <property type="match status" value="1"/>
</dbReference>
<dbReference type="GO" id="GO:0005886">
    <property type="term" value="C:plasma membrane"/>
    <property type="evidence" value="ECO:0007669"/>
    <property type="project" value="TreeGrafter"/>
</dbReference>
<evidence type="ECO:0000259" key="7">
    <source>
        <dbReference type="Pfam" id="PF01545"/>
    </source>
</evidence>
<evidence type="ECO:0000256" key="2">
    <source>
        <dbReference type="ARBA" id="ARBA00022448"/>
    </source>
</evidence>
<dbReference type="RefSeq" id="WP_102889282.1">
    <property type="nucleotide sequence ID" value="NZ_NFMF01000004.1"/>
</dbReference>
<dbReference type="PANTHER" id="PTHR43840:SF15">
    <property type="entry name" value="MITOCHONDRIAL METAL TRANSPORTER 1-RELATED"/>
    <property type="match status" value="1"/>
</dbReference>
<evidence type="ECO:0000256" key="5">
    <source>
        <dbReference type="ARBA" id="ARBA00023136"/>
    </source>
</evidence>
<evidence type="ECO:0000256" key="4">
    <source>
        <dbReference type="ARBA" id="ARBA00022989"/>
    </source>
</evidence>
<dbReference type="GO" id="GO:0015093">
    <property type="term" value="F:ferrous iron transmembrane transporter activity"/>
    <property type="evidence" value="ECO:0007669"/>
    <property type="project" value="TreeGrafter"/>
</dbReference>
<reference evidence="8 9" key="1">
    <citation type="submission" date="2017-05" db="EMBL/GenBank/DDBJ databases">
        <authorList>
            <person name="Song R."/>
            <person name="Chenine A.L."/>
            <person name="Ruprecht R.M."/>
        </authorList>
    </citation>
    <scope>NUCLEOTIDE SEQUENCE [LARGE SCALE GENOMIC DNA]</scope>
    <source>
        <strain evidence="8 9">KA00229</strain>
    </source>
</reference>
<evidence type="ECO:0000256" key="3">
    <source>
        <dbReference type="ARBA" id="ARBA00022692"/>
    </source>
</evidence>
<dbReference type="EMBL" id="NFMF01000004">
    <property type="protein sequence ID" value="PNH21978.1"/>
    <property type="molecule type" value="Genomic_DNA"/>
</dbReference>
<evidence type="ECO:0000256" key="6">
    <source>
        <dbReference type="SAM" id="Phobius"/>
    </source>
</evidence>
<dbReference type="PANTHER" id="PTHR43840">
    <property type="entry name" value="MITOCHONDRIAL METAL TRANSPORTER 1-RELATED"/>
    <property type="match status" value="1"/>
</dbReference>
<dbReference type="GO" id="GO:0015086">
    <property type="term" value="F:cadmium ion transmembrane transporter activity"/>
    <property type="evidence" value="ECO:0007669"/>
    <property type="project" value="TreeGrafter"/>
</dbReference>
<gene>
    <name evidence="8" type="ORF">CAL30_03195</name>
</gene>
<name>A0A2J8BB34_9FIRM</name>
<keyword evidence="2" id="KW-0813">Transport</keyword>
<proteinExistence type="predicted"/>
<keyword evidence="3 6" id="KW-0812">Transmembrane</keyword>
<dbReference type="GO" id="GO:0015341">
    <property type="term" value="F:zinc efflux antiporter activity"/>
    <property type="evidence" value="ECO:0007669"/>
    <property type="project" value="TreeGrafter"/>
</dbReference>
<accession>A0A2J8BB34</accession>
<organism evidence="8 9">
    <name type="scientific">Megasphaera hutchinsoni</name>
    <dbReference type="NCBI Taxonomy" id="1588748"/>
    <lineage>
        <taxon>Bacteria</taxon>
        <taxon>Bacillati</taxon>
        <taxon>Bacillota</taxon>
        <taxon>Negativicutes</taxon>
        <taxon>Veillonellales</taxon>
        <taxon>Veillonellaceae</taxon>
        <taxon>Megasphaera</taxon>
    </lineage>
</organism>
<dbReference type="SUPFAM" id="SSF161111">
    <property type="entry name" value="Cation efflux protein transmembrane domain-like"/>
    <property type="match status" value="1"/>
</dbReference>
<keyword evidence="4 6" id="KW-1133">Transmembrane helix</keyword>
<dbReference type="InterPro" id="IPR058533">
    <property type="entry name" value="Cation_efflux_TM"/>
</dbReference>
<evidence type="ECO:0000313" key="9">
    <source>
        <dbReference type="Proteomes" id="UP000242958"/>
    </source>
</evidence>